<keyword evidence="5" id="KW-0249">Electron transport</keyword>
<dbReference type="EMBL" id="FOXO01000007">
    <property type="protein sequence ID" value="SFP74035.1"/>
    <property type="molecule type" value="Genomic_DNA"/>
</dbReference>
<evidence type="ECO:0000256" key="4">
    <source>
        <dbReference type="ARBA" id="ARBA00022737"/>
    </source>
</evidence>
<accession>A0A1I5STG8</accession>
<dbReference type="PROSITE" id="PS00198">
    <property type="entry name" value="4FE4S_FER_1"/>
    <property type="match status" value="2"/>
</dbReference>
<evidence type="ECO:0000256" key="3">
    <source>
        <dbReference type="ARBA" id="ARBA00022723"/>
    </source>
</evidence>
<evidence type="ECO:0000313" key="9">
    <source>
        <dbReference type="EMBL" id="SFP74035.1"/>
    </source>
</evidence>
<keyword evidence="6" id="KW-0408">Iron</keyword>
<keyword evidence="7" id="KW-0411">Iron-sulfur</keyword>
<keyword evidence="2" id="KW-0004">4Fe-4S</keyword>
<dbReference type="PANTHER" id="PTHR43687">
    <property type="entry name" value="ADENYLYLSULFATE REDUCTASE, BETA SUBUNIT"/>
    <property type="match status" value="1"/>
</dbReference>
<evidence type="ECO:0000256" key="2">
    <source>
        <dbReference type="ARBA" id="ARBA00022485"/>
    </source>
</evidence>
<dbReference type="SUPFAM" id="SSF54862">
    <property type="entry name" value="4Fe-4S ferredoxins"/>
    <property type="match status" value="1"/>
</dbReference>
<proteinExistence type="predicted"/>
<dbReference type="Pfam" id="PF14697">
    <property type="entry name" value="Fer4_21"/>
    <property type="match status" value="1"/>
</dbReference>
<dbReference type="AlphaFoldDB" id="A0A1I5STG8"/>
<name>A0A1I5STG8_9FIRM</name>
<sequence length="66" mass="6895">MRKSVNDINRCVACGVCAKECPRDAISIFKGCYAVINHDKCVGCGICEGACPAGSVSVQEVSDGKK</sequence>
<evidence type="ECO:0000256" key="6">
    <source>
        <dbReference type="ARBA" id="ARBA00023004"/>
    </source>
</evidence>
<evidence type="ECO:0000256" key="5">
    <source>
        <dbReference type="ARBA" id="ARBA00022982"/>
    </source>
</evidence>
<dbReference type="InterPro" id="IPR050572">
    <property type="entry name" value="Fe-S_Ferredoxin"/>
</dbReference>
<dbReference type="Proteomes" id="UP000182624">
    <property type="component" value="Unassembled WGS sequence"/>
</dbReference>
<dbReference type="GO" id="GO:0051539">
    <property type="term" value="F:4 iron, 4 sulfur cluster binding"/>
    <property type="evidence" value="ECO:0007669"/>
    <property type="project" value="UniProtKB-KW"/>
</dbReference>
<keyword evidence="4" id="KW-0677">Repeat</keyword>
<evidence type="ECO:0000259" key="8">
    <source>
        <dbReference type="PROSITE" id="PS51379"/>
    </source>
</evidence>
<keyword evidence="1" id="KW-0813">Transport</keyword>
<reference evidence="10" key="1">
    <citation type="submission" date="2016-10" db="EMBL/GenBank/DDBJ databases">
        <authorList>
            <person name="Varghese N."/>
            <person name="Submissions S."/>
        </authorList>
    </citation>
    <scope>NUCLEOTIDE SEQUENCE [LARGE SCALE GENOMIC DNA]</scope>
    <source>
        <strain evidence="10">P18</strain>
    </source>
</reference>
<organism evidence="9 10">
    <name type="scientific">Butyrivibrio proteoclasticus</name>
    <dbReference type="NCBI Taxonomy" id="43305"/>
    <lineage>
        <taxon>Bacteria</taxon>
        <taxon>Bacillati</taxon>
        <taxon>Bacillota</taxon>
        <taxon>Clostridia</taxon>
        <taxon>Lachnospirales</taxon>
        <taxon>Lachnospiraceae</taxon>
        <taxon>Butyrivibrio</taxon>
    </lineage>
</organism>
<dbReference type="GO" id="GO:0046872">
    <property type="term" value="F:metal ion binding"/>
    <property type="evidence" value="ECO:0007669"/>
    <property type="project" value="UniProtKB-KW"/>
</dbReference>
<keyword evidence="10" id="KW-1185">Reference proteome</keyword>
<dbReference type="InterPro" id="IPR017896">
    <property type="entry name" value="4Fe4S_Fe-S-bd"/>
</dbReference>
<keyword evidence="3" id="KW-0479">Metal-binding</keyword>
<gene>
    <name evidence="9" type="ORF">SAMN04487928_10754</name>
</gene>
<evidence type="ECO:0000256" key="1">
    <source>
        <dbReference type="ARBA" id="ARBA00022448"/>
    </source>
</evidence>
<dbReference type="RefSeq" id="WP_074885810.1">
    <property type="nucleotide sequence ID" value="NZ_FOXO01000007.1"/>
</dbReference>
<protein>
    <submittedName>
        <fullName evidence="9">4Fe-4S binding domain-containing protein</fullName>
    </submittedName>
</protein>
<feature type="domain" description="4Fe-4S ferredoxin-type" evidence="8">
    <location>
        <begin position="1"/>
        <end position="31"/>
    </location>
</feature>
<evidence type="ECO:0000313" key="10">
    <source>
        <dbReference type="Proteomes" id="UP000182624"/>
    </source>
</evidence>
<evidence type="ECO:0000256" key="7">
    <source>
        <dbReference type="ARBA" id="ARBA00023014"/>
    </source>
</evidence>
<feature type="domain" description="4Fe-4S ferredoxin-type" evidence="8">
    <location>
        <begin position="32"/>
        <end position="61"/>
    </location>
</feature>
<dbReference type="PROSITE" id="PS51379">
    <property type="entry name" value="4FE4S_FER_2"/>
    <property type="match status" value="2"/>
</dbReference>
<dbReference type="Gene3D" id="3.30.70.20">
    <property type="match status" value="1"/>
</dbReference>
<dbReference type="OrthoDB" id="9804603at2"/>
<dbReference type="PANTHER" id="PTHR43687:SF6">
    <property type="entry name" value="L-ASPARTATE SEMIALDEHYDE SULFURTRANSFERASE IRON-SULFUR SUBUNIT"/>
    <property type="match status" value="1"/>
</dbReference>
<dbReference type="InterPro" id="IPR017900">
    <property type="entry name" value="4Fe4S_Fe_S_CS"/>
</dbReference>